<dbReference type="InterPro" id="IPR011577">
    <property type="entry name" value="Cyt_b561_bac/Ni-Hgenase"/>
</dbReference>
<comment type="caution">
    <text evidence="15">The sequence shown here is derived from an EMBL/GenBank/DDBJ whole genome shotgun (WGS) entry which is preliminary data.</text>
</comment>
<comment type="similarity">
    <text evidence="3">Belongs to the formate dehydrogenase gamma subunit family.</text>
</comment>
<evidence type="ECO:0000259" key="14">
    <source>
        <dbReference type="Pfam" id="PF01292"/>
    </source>
</evidence>
<dbReference type="GO" id="GO:0022904">
    <property type="term" value="P:respiratory electron transport chain"/>
    <property type="evidence" value="ECO:0007669"/>
    <property type="project" value="InterPro"/>
</dbReference>
<comment type="cofactor">
    <cofactor evidence="1">
        <name>heme</name>
        <dbReference type="ChEBI" id="CHEBI:30413"/>
    </cofactor>
</comment>
<keyword evidence="4" id="KW-0813">Transport</keyword>
<dbReference type="GO" id="GO:0046872">
    <property type="term" value="F:metal ion binding"/>
    <property type="evidence" value="ECO:0007669"/>
    <property type="project" value="UniProtKB-KW"/>
</dbReference>
<dbReference type="GO" id="GO:0015944">
    <property type="term" value="P:formate oxidation"/>
    <property type="evidence" value="ECO:0007669"/>
    <property type="project" value="TreeGrafter"/>
</dbReference>
<evidence type="ECO:0000256" key="7">
    <source>
        <dbReference type="ARBA" id="ARBA00022692"/>
    </source>
</evidence>
<keyword evidence="16" id="KW-1185">Reference proteome</keyword>
<evidence type="ECO:0000256" key="6">
    <source>
        <dbReference type="ARBA" id="ARBA00022617"/>
    </source>
</evidence>
<evidence type="ECO:0000256" key="8">
    <source>
        <dbReference type="ARBA" id="ARBA00022723"/>
    </source>
</evidence>
<keyword evidence="11" id="KW-0408">Iron</keyword>
<evidence type="ECO:0000256" key="5">
    <source>
        <dbReference type="ARBA" id="ARBA00022475"/>
    </source>
</evidence>
<dbReference type="InterPro" id="IPR051817">
    <property type="entry name" value="FDH_cytochrome_b556_subunit"/>
</dbReference>
<keyword evidence="7 13" id="KW-0812">Transmembrane</keyword>
<evidence type="ECO:0000256" key="2">
    <source>
        <dbReference type="ARBA" id="ARBA00004651"/>
    </source>
</evidence>
<dbReference type="GO" id="GO:0009055">
    <property type="term" value="F:electron transfer activity"/>
    <property type="evidence" value="ECO:0007669"/>
    <property type="project" value="InterPro"/>
</dbReference>
<dbReference type="AlphaFoldDB" id="A0A154VRH5"/>
<name>A0A154VRH5_9PROT</name>
<evidence type="ECO:0000256" key="10">
    <source>
        <dbReference type="ARBA" id="ARBA00022989"/>
    </source>
</evidence>
<evidence type="ECO:0000256" key="12">
    <source>
        <dbReference type="ARBA" id="ARBA00023136"/>
    </source>
</evidence>
<evidence type="ECO:0000256" key="1">
    <source>
        <dbReference type="ARBA" id="ARBA00001971"/>
    </source>
</evidence>
<dbReference type="GO" id="GO:0009326">
    <property type="term" value="C:formate dehydrogenase complex"/>
    <property type="evidence" value="ECO:0007669"/>
    <property type="project" value="InterPro"/>
</dbReference>
<feature type="transmembrane region" description="Helical" evidence="13">
    <location>
        <begin position="294"/>
        <end position="313"/>
    </location>
</feature>
<evidence type="ECO:0000256" key="13">
    <source>
        <dbReference type="SAM" id="Phobius"/>
    </source>
</evidence>
<sequence length="367" mass="39979">MNIATLIPRALTVLALALLLLGGGPAVERLAGSGGDAVAQQAAPADPGKSDVWRSIRNGERGYVSIPNKQAGVLVQSEGENWRAFRNGPMSNWGVWGMIGMIGLLALFFLIRGRVRIEHGPSPRRIERFNGIERFAHWLTAVSFIVLALTGLNILYGRYVLLPLLGPEIFSAITIAGKYMHNYIAFAFMLGLAMIIVLWVKDNIPGKLDLNWLAKGGGLFGKGNHPPARKFNAGQKIVFWAVALGGISVSLSGIALLFPFELALFGKTFAFLNIFGFGLPENLTMMQEMQLSQLWHAIVSLVLIVMIFAHIYIGTIGMEGAFDAMGSGMVDENWAKEHHSLWVDEVKQKERDAHLPGGRAPAAGHDD</sequence>
<dbReference type="InterPro" id="IPR006471">
    <property type="entry name" value="Formate_DH_gsu"/>
</dbReference>
<feature type="transmembrane region" description="Helical" evidence="13">
    <location>
        <begin position="93"/>
        <end position="115"/>
    </location>
</feature>
<keyword evidence="6" id="KW-0349">Heme</keyword>
<evidence type="ECO:0000256" key="9">
    <source>
        <dbReference type="ARBA" id="ARBA00022982"/>
    </source>
</evidence>
<keyword evidence="8" id="KW-0479">Metal-binding</keyword>
<feature type="transmembrane region" description="Helical" evidence="13">
    <location>
        <begin position="237"/>
        <end position="258"/>
    </location>
</feature>
<comment type="subcellular location">
    <subcellularLocation>
        <location evidence="2">Cell membrane</location>
        <topology evidence="2">Multi-pass membrane protein</topology>
    </subcellularLocation>
</comment>
<feature type="domain" description="Cytochrome b561 bacterial/Ni-hydrogenase" evidence="14">
    <location>
        <begin position="128"/>
        <end position="327"/>
    </location>
</feature>
<keyword evidence="5" id="KW-1003">Cell membrane</keyword>
<dbReference type="NCBIfam" id="TIGR01583">
    <property type="entry name" value="formate-DH-gamm"/>
    <property type="match status" value="1"/>
</dbReference>
<dbReference type="Proteomes" id="UP000076400">
    <property type="component" value="Unassembled WGS sequence"/>
</dbReference>
<dbReference type="EMBL" id="LPXN01000139">
    <property type="protein sequence ID" value="KZD03913.1"/>
    <property type="molecule type" value="Genomic_DNA"/>
</dbReference>
<dbReference type="GO" id="GO:0009061">
    <property type="term" value="P:anaerobic respiration"/>
    <property type="evidence" value="ECO:0007669"/>
    <property type="project" value="TreeGrafter"/>
</dbReference>
<organism evidence="15 16">
    <name type="scientific">Oceanibaculum pacificum</name>
    <dbReference type="NCBI Taxonomy" id="580166"/>
    <lineage>
        <taxon>Bacteria</taxon>
        <taxon>Pseudomonadati</taxon>
        <taxon>Pseudomonadota</taxon>
        <taxon>Alphaproteobacteria</taxon>
        <taxon>Rhodospirillales</taxon>
        <taxon>Oceanibaculaceae</taxon>
        <taxon>Oceanibaculum</taxon>
    </lineage>
</organism>
<dbReference type="Gene3D" id="1.20.950.20">
    <property type="entry name" value="Transmembrane di-heme cytochromes, Chain C"/>
    <property type="match status" value="1"/>
</dbReference>
<evidence type="ECO:0000313" key="16">
    <source>
        <dbReference type="Proteomes" id="UP000076400"/>
    </source>
</evidence>
<dbReference type="GO" id="GO:0008863">
    <property type="term" value="F:formate dehydrogenase (NAD+) activity"/>
    <property type="evidence" value="ECO:0007669"/>
    <property type="project" value="InterPro"/>
</dbReference>
<keyword evidence="9" id="KW-0249">Electron transport</keyword>
<dbReference type="GO" id="GO:0036397">
    <property type="term" value="F:formate dehydrogenase (quinone) activity"/>
    <property type="evidence" value="ECO:0007669"/>
    <property type="project" value="TreeGrafter"/>
</dbReference>
<keyword evidence="12 13" id="KW-0472">Membrane</keyword>
<feature type="transmembrane region" description="Helical" evidence="13">
    <location>
        <begin position="135"/>
        <end position="159"/>
    </location>
</feature>
<reference evidence="15 16" key="1">
    <citation type="submission" date="2015-12" db="EMBL/GenBank/DDBJ databases">
        <title>Genome sequence of Oceanibaculum pacificum MCCC 1A02656.</title>
        <authorList>
            <person name="Lu L."/>
            <person name="Lai Q."/>
            <person name="Shao Z."/>
            <person name="Qian P."/>
        </authorList>
    </citation>
    <scope>NUCLEOTIDE SEQUENCE [LARGE SCALE GENOMIC DNA]</scope>
    <source>
        <strain evidence="15 16">MCCC 1A02656</strain>
    </source>
</reference>
<keyword evidence="10 13" id="KW-1133">Transmembrane helix</keyword>
<dbReference type="SUPFAM" id="SSF81342">
    <property type="entry name" value="Transmembrane di-heme cytochromes"/>
    <property type="match status" value="1"/>
</dbReference>
<evidence type="ECO:0000256" key="3">
    <source>
        <dbReference type="ARBA" id="ARBA00010747"/>
    </source>
</evidence>
<dbReference type="InterPro" id="IPR016174">
    <property type="entry name" value="Di-haem_cyt_TM"/>
</dbReference>
<gene>
    <name evidence="15" type="ORF">AUP43_12490</name>
</gene>
<proteinExistence type="inferred from homology"/>
<evidence type="ECO:0000256" key="11">
    <source>
        <dbReference type="ARBA" id="ARBA00023004"/>
    </source>
</evidence>
<dbReference type="PANTHER" id="PTHR30074:SF6">
    <property type="entry name" value="FORMATE DEHYDROGENASE GAMMA SUBUNIT"/>
    <property type="match status" value="1"/>
</dbReference>
<dbReference type="Pfam" id="PF01292">
    <property type="entry name" value="Ni_hydr_CYTB"/>
    <property type="match status" value="1"/>
</dbReference>
<evidence type="ECO:0000256" key="4">
    <source>
        <dbReference type="ARBA" id="ARBA00022448"/>
    </source>
</evidence>
<dbReference type="STRING" id="580166.AUP43_12490"/>
<feature type="transmembrane region" description="Helical" evidence="13">
    <location>
        <begin position="179"/>
        <end position="200"/>
    </location>
</feature>
<accession>A0A154VRH5</accession>
<protein>
    <submittedName>
        <fullName evidence="15">Formate dehydrogenase</fullName>
    </submittedName>
</protein>
<dbReference type="RefSeq" id="WP_067558755.1">
    <property type="nucleotide sequence ID" value="NZ_LPXN01000139.1"/>
</dbReference>
<dbReference type="PANTHER" id="PTHR30074">
    <property type="entry name" value="FORMATE DEHYDROGENASE, NITRATE-INDUCIBLE, CYTOCHROME B556 FDN SUBUNIT"/>
    <property type="match status" value="1"/>
</dbReference>
<dbReference type="OrthoDB" id="9790598at2"/>
<dbReference type="GO" id="GO:0005886">
    <property type="term" value="C:plasma membrane"/>
    <property type="evidence" value="ECO:0007669"/>
    <property type="project" value="UniProtKB-SubCell"/>
</dbReference>
<evidence type="ECO:0000313" key="15">
    <source>
        <dbReference type="EMBL" id="KZD03913.1"/>
    </source>
</evidence>